<gene>
    <name evidence="3" type="ORF">FHT02_002228</name>
</gene>
<keyword evidence="1" id="KW-0328">Glycosyltransferase</keyword>
<dbReference type="PANTHER" id="PTHR12526">
    <property type="entry name" value="GLYCOSYLTRANSFERASE"/>
    <property type="match status" value="1"/>
</dbReference>
<proteinExistence type="predicted"/>
<dbReference type="Gene3D" id="3.40.50.2000">
    <property type="entry name" value="Glycogen Phosphorylase B"/>
    <property type="match status" value="2"/>
</dbReference>
<name>A0A840YJ67_9SPHN</name>
<evidence type="ECO:0000313" key="3">
    <source>
        <dbReference type="EMBL" id="MBB5710988.1"/>
    </source>
</evidence>
<dbReference type="CDD" id="cd03801">
    <property type="entry name" value="GT4_PimA-like"/>
    <property type="match status" value="1"/>
</dbReference>
<protein>
    <submittedName>
        <fullName evidence="3">Glycosyltransferase involved in cell wall biosynthesis</fullName>
    </submittedName>
</protein>
<comment type="caution">
    <text evidence="3">The sequence shown here is derived from an EMBL/GenBank/DDBJ whole genome shotgun (WGS) entry which is preliminary data.</text>
</comment>
<dbReference type="PANTHER" id="PTHR12526:SF510">
    <property type="entry name" value="D-INOSITOL 3-PHOSPHATE GLYCOSYLTRANSFERASE"/>
    <property type="match status" value="1"/>
</dbReference>
<dbReference type="GO" id="GO:0016757">
    <property type="term" value="F:glycosyltransferase activity"/>
    <property type="evidence" value="ECO:0007669"/>
    <property type="project" value="UniProtKB-KW"/>
</dbReference>
<keyword evidence="2 3" id="KW-0808">Transferase</keyword>
<keyword evidence="4" id="KW-1185">Reference proteome</keyword>
<dbReference type="Proteomes" id="UP000527143">
    <property type="component" value="Unassembled WGS sequence"/>
</dbReference>
<evidence type="ECO:0000256" key="2">
    <source>
        <dbReference type="ARBA" id="ARBA00022679"/>
    </source>
</evidence>
<evidence type="ECO:0000313" key="4">
    <source>
        <dbReference type="Proteomes" id="UP000527143"/>
    </source>
</evidence>
<accession>A0A840YJ67</accession>
<dbReference type="EMBL" id="JACIJF010000005">
    <property type="protein sequence ID" value="MBB5710988.1"/>
    <property type="molecule type" value="Genomic_DNA"/>
</dbReference>
<evidence type="ECO:0000256" key="1">
    <source>
        <dbReference type="ARBA" id="ARBA00022676"/>
    </source>
</evidence>
<reference evidence="3 4" key="1">
    <citation type="submission" date="2020-08" db="EMBL/GenBank/DDBJ databases">
        <title>Genomic Encyclopedia of Type Strains, Phase IV (KMG-IV): sequencing the most valuable type-strain genomes for metagenomic binning, comparative biology and taxonomic classification.</title>
        <authorList>
            <person name="Goeker M."/>
        </authorList>
    </citation>
    <scope>NUCLEOTIDE SEQUENCE [LARGE SCALE GENOMIC DNA]</scope>
    <source>
        <strain evidence="3 4">DSM 26736</strain>
    </source>
</reference>
<dbReference type="RefSeq" id="WP_184087418.1">
    <property type="nucleotide sequence ID" value="NZ_JACIJF010000005.1"/>
</dbReference>
<dbReference type="SUPFAM" id="SSF53756">
    <property type="entry name" value="UDP-Glycosyltransferase/glycogen phosphorylase"/>
    <property type="match status" value="1"/>
</dbReference>
<organism evidence="3 4">
    <name type="scientific">Sphingomonas xinjiangensis</name>
    <dbReference type="NCBI Taxonomy" id="643568"/>
    <lineage>
        <taxon>Bacteria</taxon>
        <taxon>Pseudomonadati</taxon>
        <taxon>Pseudomonadota</taxon>
        <taxon>Alphaproteobacteria</taxon>
        <taxon>Sphingomonadales</taxon>
        <taxon>Sphingomonadaceae</taxon>
        <taxon>Sphingomonas</taxon>
    </lineage>
</organism>
<sequence>MKLAVIVTEFPKSTETFIYRDLVKFVEAGVDVRLYHLTPFRRDQTLHGFAAPLKERAVDLRFWQPRALFRALLRRPRSLISAVARMLWAYRHHPKIAAKSLALVPKALAIAEDARAFGASHVHAEFAGHPATAAWIGRHAGGLPYSVSCRAHDIFRTQALLAEKLGEAAAIRTVSNFGRAFLRERIPAIAHLPIDVIHSSVDVGRIVPVDTMSSTTPFQILYVGALEPKKGVDHLLDALVLAAPKLGDWTCRLIGHGPDAEALCSRAAALGLGDRVRFLGMQPFEAVAEAYRSASVCVAPSIIGRNGRQEGIPNVMIEALAYQRPAITTAISGIPELIRHCDTGLLVPPGDPAGLAEALLRVHRDPEAALAMARRGRAHVAMEFDLAVNTRRQLDLFFPGRTPAALVQ</sequence>
<dbReference type="AlphaFoldDB" id="A0A840YJ67"/>
<dbReference type="Pfam" id="PF13692">
    <property type="entry name" value="Glyco_trans_1_4"/>
    <property type="match status" value="1"/>
</dbReference>